<feature type="transmembrane region" description="Helical" evidence="7">
    <location>
        <begin position="12"/>
        <end position="35"/>
    </location>
</feature>
<dbReference type="GO" id="GO:0016020">
    <property type="term" value="C:membrane"/>
    <property type="evidence" value="ECO:0007669"/>
    <property type="project" value="UniProtKB-SubCell"/>
</dbReference>
<evidence type="ECO:0000313" key="10">
    <source>
        <dbReference type="EMBL" id="MBB6215636.1"/>
    </source>
</evidence>
<keyword evidence="5 7" id="KW-1133">Transmembrane helix</keyword>
<dbReference type="InterPro" id="IPR002524">
    <property type="entry name" value="Cation_efflux"/>
</dbReference>
<feature type="transmembrane region" description="Helical" evidence="7">
    <location>
        <begin position="182"/>
        <end position="199"/>
    </location>
</feature>
<dbReference type="Pfam" id="PF16916">
    <property type="entry name" value="ZT_dimer"/>
    <property type="match status" value="1"/>
</dbReference>
<dbReference type="Pfam" id="PF01545">
    <property type="entry name" value="Cation_efflux"/>
    <property type="match status" value="1"/>
</dbReference>
<dbReference type="Proteomes" id="UP000579281">
    <property type="component" value="Unassembled WGS sequence"/>
</dbReference>
<dbReference type="PANTHER" id="PTHR43840">
    <property type="entry name" value="MITOCHONDRIAL METAL TRANSPORTER 1-RELATED"/>
    <property type="match status" value="1"/>
</dbReference>
<comment type="caution">
    <text evidence="10">The sequence shown here is derived from an EMBL/GenBank/DDBJ whole genome shotgun (WGS) entry which is preliminary data.</text>
</comment>
<reference evidence="10 11" key="1">
    <citation type="submission" date="2020-08" db="EMBL/GenBank/DDBJ databases">
        <title>Genomic Encyclopedia of Type Strains, Phase IV (KMG-IV): sequencing the most valuable type-strain genomes for metagenomic binning, comparative biology and taxonomic classification.</title>
        <authorList>
            <person name="Goeker M."/>
        </authorList>
    </citation>
    <scope>NUCLEOTIDE SEQUENCE [LARGE SCALE GENOMIC DNA]</scope>
    <source>
        <strain evidence="10 11">DSM 103526</strain>
    </source>
</reference>
<evidence type="ECO:0000256" key="1">
    <source>
        <dbReference type="ARBA" id="ARBA00004141"/>
    </source>
</evidence>
<feature type="transmembrane region" description="Helical" evidence="7">
    <location>
        <begin position="82"/>
        <end position="103"/>
    </location>
</feature>
<comment type="subcellular location">
    <subcellularLocation>
        <location evidence="1">Membrane</location>
        <topology evidence="1">Multi-pass membrane protein</topology>
    </subcellularLocation>
</comment>
<dbReference type="Gene3D" id="1.20.1510.10">
    <property type="entry name" value="Cation efflux protein transmembrane domain"/>
    <property type="match status" value="1"/>
</dbReference>
<evidence type="ECO:0000259" key="9">
    <source>
        <dbReference type="Pfam" id="PF16916"/>
    </source>
</evidence>
<evidence type="ECO:0000313" key="11">
    <source>
        <dbReference type="Proteomes" id="UP000579281"/>
    </source>
</evidence>
<dbReference type="InterPro" id="IPR058533">
    <property type="entry name" value="Cation_efflux_TM"/>
</dbReference>
<evidence type="ECO:0000256" key="6">
    <source>
        <dbReference type="ARBA" id="ARBA00023136"/>
    </source>
</evidence>
<keyword evidence="3" id="KW-0813">Transport</keyword>
<proteinExistence type="inferred from homology"/>
<feature type="transmembrane region" description="Helical" evidence="7">
    <location>
        <begin position="159"/>
        <end position="176"/>
    </location>
</feature>
<dbReference type="RefSeq" id="WP_207726925.1">
    <property type="nucleotide sequence ID" value="NZ_JACHEN010000009.1"/>
</dbReference>
<accession>A0A841KQ82</accession>
<keyword evidence="4 7" id="KW-0812">Transmembrane</keyword>
<feature type="domain" description="Cation efflux protein transmembrane" evidence="8">
    <location>
        <begin position="15"/>
        <end position="207"/>
    </location>
</feature>
<evidence type="ECO:0000256" key="2">
    <source>
        <dbReference type="ARBA" id="ARBA00008114"/>
    </source>
</evidence>
<dbReference type="GO" id="GO:0008324">
    <property type="term" value="F:monoatomic cation transmembrane transporter activity"/>
    <property type="evidence" value="ECO:0007669"/>
    <property type="project" value="InterPro"/>
</dbReference>
<gene>
    <name evidence="10" type="ORF">HNQ80_001725</name>
</gene>
<evidence type="ECO:0000256" key="7">
    <source>
        <dbReference type="SAM" id="Phobius"/>
    </source>
</evidence>
<organism evidence="10 11">
    <name type="scientific">Anaerosolibacter carboniphilus</name>
    <dbReference type="NCBI Taxonomy" id="1417629"/>
    <lineage>
        <taxon>Bacteria</taxon>
        <taxon>Bacillati</taxon>
        <taxon>Bacillota</taxon>
        <taxon>Clostridia</taxon>
        <taxon>Peptostreptococcales</taxon>
        <taxon>Thermotaleaceae</taxon>
        <taxon>Anaerosolibacter</taxon>
    </lineage>
</organism>
<evidence type="ECO:0000259" key="8">
    <source>
        <dbReference type="Pfam" id="PF01545"/>
    </source>
</evidence>
<dbReference type="AlphaFoldDB" id="A0A841KQ82"/>
<dbReference type="FunFam" id="1.20.1510.10:FF:000006">
    <property type="entry name" value="Divalent cation efflux transporter"/>
    <property type="match status" value="1"/>
</dbReference>
<evidence type="ECO:0000256" key="5">
    <source>
        <dbReference type="ARBA" id="ARBA00022989"/>
    </source>
</evidence>
<dbReference type="NCBIfam" id="TIGR01297">
    <property type="entry name" value="CDF"/>
    <property type="match status" value="1"/>
</dbReference>
<dbReference type="EMBL" id="JACHEN010000009">
    <property type="protein sequence ID" value="MBB6215636.1"/>
    <property type="molecule type" value="Genomic_DNA"/>
</dbReference>
<evidence type="ECO:0000256" key="4">
    <source>
        <dbReference type="ARBA" id="ARBA00022692"/>
    </source>
</evidence>
<dbReference type="PANTHER" id="PTHR43840:SF15">
    <property type="entry name" value="MITOCHONDRIAL METAL TRANSPORTER 1-RELATED"/>
    <property type="match status" value="1"/>
</dbReference>
<dbReference type="InterPro" id="IPR027470">
    <property type="entry name" value="Cation_efflux_CTD"/>
</dbReference>
<comment type="similarity">
    <text evidence="2">Belongs to the cation diffusion facilitator (CDF) transporter (TC 2.A.4) family.</text>
</comment>
<keyword evidence="6 7" id="KW-0472">Membrane</keyword>
<dbReference type="SUPFAM" id="SSF160240">
    <property type="entry name" value="Cation efflux protein cytoplasmic domain-like"/>
    <property type="match status" value="1"/>
</dbReference>
<keyword evidence="11" id="KW-1185">Reference proteome</keyword>
<dbReference type="InterPro" id="IPR027469">
    <property type="entry name" value="Cation_efflux_TMD_sf"/>
</dbReference>
<name>A0A841KQ82_9FIRM</name>
<dbReference type="Gene3D" id="3.30.70.1350">
    <property type="entry name" value="Cation efflux protein, cytoplasmic domain"/>
    <property type="match status" value="1"/>
</dbReference>
<dbReference type="SUPFAM" id="SSF161111">
    <property type="entry name" value="Cation efflux protein transmembrane domain-like"/>
    <property type="match status" value="1"/>
</dbReference>
<evidence type="ECO:0000256" key="3">
    <source>
        <dbReference type="ARBA" id="ARBA00022448"/>
    </source>
</evidence>
<dbReference type="InterPro" id="IPR050291">
    <property type="entry name" value="CDF_Transporter"/>
</dbReference>
<dbReference type="InterPro" id="IPR036837">
    <property type="entry name" value="Cation_efflux_CTD_sf"/>
</dbReference>
<feature type="domain" description="Cation efflux protein cytoplasmic" evidence="9">
    <location>
        <begin position="211"/>
        <end position="289"/>
    </location>
</feature>
<protein>
    <submittedName>
        <fullName evidence="10">Cation diffusion facilitator family transporter</fullName>
    </submittedName>
</protein>
<sequence>MSNNERLSIGKRASWIAIIGNVALTSVKAFIGFIAGSTAMIADSFHSASDLVGNIIVLQGLKISNQPPDEEHHYGHGKAESIVAKIIAILLFITAFGIGISAVKTIRNPNLEAPSSIAIWPALVSIVFKEWMYRYTVRVGKKIDSPALIADAWHQRTDAFSSVAALIGIIGALLGFPILDPLAGIVVAGMIAKAAFSIYRDAVNELMDTAPSKEVIEDIRKITMEINGIHDIQDIKARKLGNQIFVDMKICVDQYISVAEGHDLAGKAKHSILSNVENTKDVFIHVNPCPSHENCHEKDSVSTKSKEE</sequence>